<evidence type="ECO:0000256" key="1">
    <source>
        <dbReference type="SAM" id="MobiDB-lite"/>
    </source>
</evidence>
<feature type="compositionally biased region" description="Acidic residues" evidence="1">
    <location>
        <begin position="67"/>
        <end position="79"/>
    </location>
</feature>
<proteinExistence type="predicted"/>
<name>A0ABW5HGC9_9PSEU</name>
<keyword evidence="2" id="KW-0732">Signal</keyword>
<feature type="chain" id="PRO_5046087414" description="Small hydrophilic protein" evidence="2">
    <location>
        <begin position="28"/>
        <end position="79"/>
    </location>
</feature>
<gene>
    <name evidence="3" type="ORF">ACFSVL_32450</name>
</gene>
<keyword evidence="4" id="KW-1185">Reference proteome</keyword>
<accession>A0ABW5HGC9</accession>
<evidence type="ECO:0008006" key="5">
    <source>
        <dbReference type="Google" id="ProtNLM"/>
    </source>
</evidence>
<protein>
    <recommendedName>
        <fullName evidence="5">Small hydrophilic protein</fullName>
    </recommendedName>
</protein>
<reference evidence="4" key="1">
    <citation type="journal article" date="2019" name="Int. J. Syst. Evol. Microbiol.">
        <title>The Global Catalogue of Microorganisms (GCM) 10K type strain sequencing project: providing services to taxonomists for standard genome sequencing and annotation.</title>
        <authorList>
            <consortium name="The Broad Institute Genomics Platform"/>
            <consortium name="The Broad Institute Genome Sequencing Center for Infectious Disease"/>
            <person name="Wu L."/>
            <person name="Ma J."/>
        </authorList>
    </citation>
    <scope>NUCLEOTIDE SEQUENCE [LARGE SCALE GENOMIC DNA]</scope>
    <source>
        <strain evidence="4">CGMCC 4.7641</strain>
    </source>
</reference>
<evidence type="ECO:0000256" key="2">
    <source>
        <dbReference type="SAM" id="SignalP"/>
    </source>
</evidence>
<dbReference type="EMBL" id="JBHUKS010000026">
    <property type="protein sequence ID" value="MFD2472147.1"/>
    <property type="molecule type" value="Genomic_DNA"/>
</dbReference>
<feature type="region of interest" description="Disordered" evidence="1">
    <location>
        <begin position="29"/>
        <end position="79"/>
    </location>
</feature>
<sequence>MSRVPRIAAFVGVLLLPVGAGVAVALAADPDPPRVPPAVRIGESPAAPLPSSAGAPGRLPPPAPKTDDDDDPFDDLFDD</sequence>
<dbReference type="RefSeq" id="WP_378309577.1">
    <property type="nucleotide sequence ID" value="NZ_JBHUKS010000026.1"/>
</dbReference>
<comment type="caution">
    <text evidence="3">The sequence shown here is derived from an EMBL/GenBank/DDBJ whole genome shotgun (WGS) entry which is preliminary data.</text>
</comment>
<feature type="compositionally biased region" description="Low complexity" evidence="1">
    <location>
        <begin position="37"/>
        <end position="57"/>
    </location>
</feature>
<evidence type="ECO:0000313" key="4">
    <source>
        <dbReference type="Proteomes" id="UP001597483"/>
    </source>
</evidence>
<evidence type="ECO:0000313" key="3">
    <source>
        <dbReference type="EMBL" id="MFD2472147.1"/>
    </source>
</evidence>
<organism evidence="3 4">
    <name type="scientific">Amycolatopsis silviterrae</name>
    <dbReference type="NCBI Taxonomy" id="1656914"/>
    <lineage>
        <taxon>Bacteria</taxon>
        <taxon>Bacillati</taxon>
        <taxon>Actinomycetota</taxon>
        <taxon>Actinomycetes</taxon>
        <taxon>Pseudonocardiales</taxon>
        <taxon>Pseudonocardiaceae</taxon>
        <taxon>Amycolatopsis</taxon>
    </lineage>
</organism>
<dbReference type="Proteomes" id="UP001597483">
    <property type="component" value="Unassembled WGS sequence"/>
</dbReference>
<feature type="signal peptide" evidence="2">
    <location>
        <begin position="1"/>
        <end position="27"/>
    </location>
</feature>